<dbReference type="EMBL" id="AP023366">
    <property type="protein sequence ID" value="BCJ88339.1"/>
    <property type="molecule type" value="Genomic_DNA"/>
</dbReference>
<keyword evidence="3" id="KW-1003">Cell membrane</keyword>
<reference evidence="8 9" key="1">
    <citation type="submission" date="2020-08" db="EMBL/GenBank/DDBJ databases">
        <title>Complete Genome Sequence of Effusibacillus dendaii Strain skT53, Isolated from Farmland soil.</title>
        <authorList>
            <person name="Konishi T."/>
            <person name="Kawasaki H."/>
        </authorList>
    </citation>
    <scope>NUCLEOTIDE SEQUENCE [LARGE SCALE GENOMIC DNA]</scope>
    <source>
        <strain evidence="9">skT53</strain>
    </source>
</reference>
<evidence type="ECO:0000256" key="1">
    <source>
        <dbReference type="ARBA" id="ARBA00004651"/>
    </source>
</evidence>
<evidence type="ECO:0000313" key="9">
    <source>
        <dbReference type="Proteomes" id="UP000593802"/>
    </source>
</evidence>
<sequence length="134" mass="14560">MTWINVQAMFVWTAAGALLLFILMSIDSLFTKYKDIAEIRNGNVAVTTRFVMKLFAQGYILSHSIAKSNDLWQALLASAVSFVILFIVEMAVRFALKKGVSLDLDQGTQKGKVAYALFAGSLHVAGASILAATL</sequence>
<keyword evidence="4 7" id="KW-0812">Transmembrane</keyword>
<protein>
    <submittedName>
        <fullName evidence="8">DUF350 domain-containing protein</fullName>
    </submittedName>
</protein>
<dbReference type="RefSeq" id="WP_200758961.1">
    <property type="nucleotide sequence ID" value="NZ_AP023366.1"/>
</dbReference>
<evidence type="ECO:0000256" key="3">
    <source>
        <dbReference type="ARBA" id="ARBA00022475"/>
    </source>
</evidence>
<evidence type="ECO:0000256" key="2">
    <source>
        <dbReference type="ARBA" id="ARBA00005779"/>
    </source>
</evidence>
<evidence type="ECO:0000256" key="5">
    <source>
        <dbReference type="ARBA" id="ARBA00022989"/>
    </source>
</evidence>
<comment type="subcellular location">
    <subcellularLocation>
        <location evidence="1">Cell membrane</location>
        <topology evidence="1">Multi-pass membrane protein</topology>
    </subcellularLocation>
</comment>
<feature type="transmembrane region" description="Helical" evidence="7">
    <location>
        <begin position="6"/>
        <end position="30"/>
    </location>
</feature>
<proteinExistence type="inferred from homology"/>
<dbReference type="GO" id="GO:0005886">
    <property type="term" value="C:plasma membrane"/>
    <property type="evidence" value="ECO:0007669"/>
    <property type="project" value="UniProtKB-SubCell"/>
</dbReference>
<name>A0A7I8DH55_9BACL</name>
<gene>
    <name evidence="8" type="ORF">skT53_33240</name>
</gene>
<keyword evidence="6 7" id="KW-0472">Membrane</keyword>
<dbReference type="PANTHER" id="PTHR40043:SF1">
    <property type="entry name" value="UPF0719 INNER MEMBRANE PROTEIN YJFL"/>
    <property type="match status" value="1"/>
</dbReference>
<feature type="transmembrane region" description="Helical" evidence="7">
    <location>
        <begin position="42"/>
        <end position="60"/>
    </location>
</feature>
<keyword evidence="5 7" id="KW-1133">Transmembrane helix</keyword>
<dbReference type="PANTHER" id="PTHR40043">
    <property type="entry name" value="UPF0719 INNER MEMBRANE PROTEIN YJFL"/>
    <property type="match status" value="1"/>
</dbReference>
<dbReference type="InterPro" id="IPR007140">
    <property type="entry name" value="DUF350"/>
</dbReference>
<keyword evidence="9" id="KW-1185">Reference proteome</keyword>
<feature type="transmembrane region" description="Helical" evidence="7">
    <location>
        <begin position="113"/>
        <end position="132"/>
    </location>
</feature>
<evidence type="ECO:0000256" key="6">
    <source>
        <dbReference type="ARBA" id="ARBA00023136"/>
    </source>
</evidence>
<evidence type="ECO:0000256" key="4">
    <source>
        <dbReference type="ARBA" id="ARBA00022692"/>
    </source>
</evidence>
<dbReference type="KEGG" id="eff:skT53_33240"/>
<evidence type="ECO:0000256" key="7">
    <source>
        <dbReference type="SAM" id="Phobius"/>
    </source>
</evidence>
<dbReference type="Proteomes" id="UP000593802">
    <property type="component" value="Chromosome"/>
</dbReference>
<accession>A0A7I8DH55</accession>
<feature type="transmembrane region" description="Helical" evidence="7">
    <location>
        <begin position="72"/>
        <end position="92"/>
    </location>
</feature>
<dbReference type="Pfam" id="PF03994">
    <property type="entry name" value="DUF350"/>
    <property type="match status" value="1"/>
</dbReference>
<dbReference type="AlphaFoldDB" id="A0A7I8DH55"/>
<organism evidence="8 9">
    <name type="scientific">Effusibacillus dendaii</name>
    <dbReference type="NCBI Taxonomy" id="2743772"/>
    <lineage>
        <taxon>Bacteria</taxon>
        <taxon>Bacillati</taxon>
        <taxon>Bacillota</taxon>
        <taxon>Bacilli</taxon>
        <taxon>Bacillales</taxon>
        <taxon>Alicyclobacillaceae</taxon>
        <taxon>Effusibacillus</taxon>
    </lineage>
</organism>
<evidence type="ECO:0000313" key="8">
    <source>
        <dbReference type="EMBL" id="BCJ88339.1"/>
    </source>
</evidence>
<comment type="similarity">
    <text evidence="2">Belongs to the UPF0719 family.</text>
</comment>